<keyword evidence="6" id="KW-0677">Repeat</keyword>
<evidence type="ECO:0000256" key="2">
    <source>
        <dbReference type="ARBA" id="ARBA00007809"/>
    </source>
</evidence>
<evidence type="ECO:0000256" key="1">
    <source>
        <dbReference type="ARBA" id="ARBA00004127"/>
    </source>
</evidence>
<feature type="transmembrane region" description="Helical" evidence="9">
    <location>
        <begin position="38"/>
        <end position="58"/>
    </location>
</feature>
<feature type="transmembrane region" description="Helical" evidence="9">
    <location>
        <begin position="6"/>
        <end position="26"/>
    </location>
</feature>
<protein>
    <recommendedName>
        <fullName evidence="9">Sugar transporter SWEET</fullName>
    </recommendedName>
</protein>
<sequence length="223" mass="25425">MDMLALYTLWLTTFSMSFVFMPLFLVLDWKRRGTAEGFSSFGFMPPFLMMSCWARHAFLTNDRVNIFMNLFNLSFMTMYILAFAYYQPTRKYLFLQLSLLAVTLLTIFTYVNSHPADAQPDKMGAIAAATQVVGLAGGVYDIKRAISLRTTEYIPATMQFGFLALTIQWTVFGIWVGHYYKTIANIPGLILNLATLSLYFVYPPKTWRVPIFGVGGEEAKKKL</sequence>
<evidence type="ECO:0000256" key="8">
    <source>
        <dbReference type="ARBA" id="ARBA00023136"/>
    </source>
</evidence>
<feature type="transmembrane region" description="Helical" evidence="9">
    <location>
        <begin position="64"/>
        <end position="86"/>
    </location>
</feature>
<comment type="caution">
    <text evidence="10">The sequence shown here is derived from an EMBL/GenBank/DDBJ whole genome shotgun (WGS) entry which is preliminary data.</text>
</comment>
<dbReference type="Pfam" id="PF03083">
    <property type="entry name" value="MtN3_slv"/>
    <property type="match status" value="2"/>
</dbReference>
<evidence type="ECO:0000256" key="6">
    <source>
        <dbReference type="ARBA" id="ARBA00022737"/>
    </source>
</evidence>
<feature type="transmembrane region" description="Helical" evidence="9">
    <location>
        <begin position="123"/>
        <end position="142"/>
    </location>
</feature>
<comment type="similarity">
    <text evidence="2 9">Belongs to the SWEET sugar transporter family.</text>
</comment>
<name>A0AAD4R2R7_9BILA</name>
<reference evidence="10" key="1">
    <citation type="submission" date="2022-01" db="EMBL/GenBank/DDBJ databases">
        <title>Genome Sequence Resource for Two Populations of Ditylenchus destructor, the Migratory Endoparasitic Phytonematode.</title>
        <authorList>
            <person name="Zhang H."/>
            <person name="Lin R."/>
            <person name="Xie B."/>
        </authorList>
    </citation>
    <scope>NUCLEOTIDE SEQUENCE</scope>
    <source>
        <strain evidence="10">BazhouSP</strain>
    </source>
</reference>
<evidence type="ECO:0000256" key="5">
    <source>
        <dbReference type="ARBA" id="ARBA00022692"/>
    </source>
</evidence>
<dbReference type="GO" id="GO:0051119">
    <property type="term" value="F:sugar transmembrane transporter activity"/>
    <property type="evidence" value="ECO:0007669"/>
    <property type="project" value="InterPro"/>
</dbReference>
<dbReference type="InterPro" id="IPR047664">
    <property type="entry name" value="SWEET"/>
</dbReference>
<dbReference type="PANTHER" id="PTHR10791">
    <property type="entry name" value="RAG1-ACTIVATING PROTEIN 1"/>
    <property type="match status" value="1"/>
</dbReference>
<dbReference type="GO" id="GO:0005886">
    <property type="term" value="C:plasma membrane"/>
    <property type="evidence" value="ECO:0007669"/>
    <property type="project" value="UniProtKB-SubCell"/>
</dbReference>
<dbReference type="AlphaFoldDB" id="A0AAD4R2R7"/>
<feature type="transmembrane region" description="Helical" evidence="9">
    <location>
        <begin position="154"/>
        <end position="176"/>
    </location>
</feature>
<proteinExistence type="inferred from homology"/>
<dbReference type="Gene3D" id="1.20.1280.290">
    <property type="match status" value="2"/>
</dbReference>
<evidence type="ECO:0000313" key="11">
    <source>
        <dbReference type="Proteomes" id="UP001201812"/>
    </source>
</evidence>
<evidence type="ECO:0000313" key="10">
    <source>
        <dbReference type="EMBL" id="KAI1705678.1"/>
    </source>
</evidence>
<evidence type="ECO:0000256" key="7">
    <source>
        <dbReference type="ARBA" id="ARBA00022989"/>
    </source>
</evidence>
<evidence type="ECO:0000256" key="4">
    <source>
        <dbReference type="ARBA" id="ARBA00022597"/>
    </source>
</evidence>
<feature type="transmembrane region" description="Helical" evidence="9">
    <location>
        <begin position="93"/>
        <end position="111"/>
    </location>
</feature>
<gene>
    <name evidence="10" type="ORF">DdX_13472</name>
</gene>
<keyword evidence="8 9" id="KW-0472">Membrane</keyword>
<evidence type="ECO:0000256" key="3">
    <source>
        <dbReference type="ARBA" id="ARBA00022448"/>
    </source>
</evidence>
<dbReference type="PANTHER" id="PTHR10791:SF245">
    <property type="entry name" value="SUGAR TRANSPORTER SWEET"/>
    <property type="match status" value="1"/>
</dbReference>
<dbReference type="Proteomes" id="UP001201812">
    <property type="component" value="Unassembled WGS sequence"/>
</dbReference>
<evidence type="ECO:0000256" key="9">
    <source>
        <dbReference type="RuleBase" id="RU910715"/>
    </source>
</evidence>
<keyword evidence="7 9" id="KW-1133">Transmembrane helix</keyword>
<comment type="function">
    <text evidence="9">Mediates sugar transport across membranes.</text>
</comment>
<keyword evidence="4 9" id="KW-0762">Sugar transport</keyword>
<dbReference type="EMBL" id="JAKKPZ010000054">
    <property type="protein sequence ID" value="KAI1705678.1"/>
    <property type="molecule type" value="Genomic_DNA"/>
</dbReference>
<dbReference type="GO" id="GO:0012505">
    <property type="term" value="C:endomembrane system"/>
    <property type="evidence" value="ECO:0007669"/>
    <property type="project" value="UniProtKB-SubCell"/>
</dbReference>
<dbReference type="InterPro" id="IPR004316">
    <property type="entry name" value="SWEET_rpt"/>
</dbReference>
<accession>A0AAD4R2R7</accession>
<keyword evidence="5 9" id="KW-0812">Transmembrane</keyword>
<feature type="transmembrane region" description="Helical" evidence="9">
    <location>
        <begin position="182"/>
        <end position="202"/>
    </location>
</feature>
<keyword evidence="3 9" id="KW-0813">Transport</keyword>
<keyword evidence="11" id="KW-1185">Reference proteome</keyword>
<organism evidence="10 11">
    <name type="scientific">Ditylenchus destructor</name>
    <dbReference type="NCBI Taxonomy" id="166010"/>
    <lineage>
        <taxon>Eukaryota</taxon>
        <taxon>Metazoa</taxon>
        <taxon>Ecdysozoa</taxon>
        <taxon>Nematoda</taxon>
        <taxon>Chromadorea</taxon>
        <taxon>Rhabditida</taxon>
        <taxon>Tylenchina</taxon>
        <taxon>Tylenchomorpha</taxon>
        <taxon>Sphaerularioidea</taxon>
        <taxon>Anguinidae</taxon>
        <taxon>Anguininae</taxon>
        <taxon>Ditylenchus</taxon>
    </lineage>
</organism>
<comment type="subcellular location">
    <subcellularLocation>
        <location evidence="9">Cell membrane</location>
        <topology evidence="9">Multi-pass membrane protein</topology>
    </subcellularLocation>
    <subcellularLocation>
        <location evidence="1">Endomembrane system</location>
        <topology evidence="1">Multi-pass membrane protein</topology>
    </subcellularLocation>
</comment>